<organism evidence="2 3">
    <name type="scientific">Podospora aff. communis PSN243</name>
    <dbReference type="NCBI Taxonomy" id="3040156"/>
    <lineage>
        <taxon>Eukaryota</taxon>
        <taxon>Fungi</taxon>
        <taxon>Dikarya</taxon>
        <taxon>Ascomycota</taxon>
        <taxon>Pezizomycotina</taxon>
        <taxon>Sordariomycetes</taxon>
        <taxon>Sordariomycetidae</taxon>
        <taxon>Sordariales</taxon>
        <taxon>Podosporaceae</taxon>
        <taxon>Podospora</taxon>
    </lineage>
</organism>
<dbReference type="SUPFAM" id="SSF52047">
    <property type="entry name" value="RNI-like"/>
    <property type="match status" value="1"/>
</dbReference>
<dbReference type="EMBL" id="MU865958">
    <property type="protein sequence ID" value="KAK4446263.1"/>
    <property type="molecule type" value="Genomic_DNA"/>
</dbReference>
<gene>
    <name evidence="2" type="ORF">QBC34DRAFT_496994</name>
</gene>
<evidence type="ECO:0000313" key="2">
    <source>
        <dbReference type="EMBL" id="KAK4446263.1"/>
    </source>
</evidence>
<proteinExistence type="predicted"/>
<accession>A0AAV9GFW0</accession>
<feature type="compositionally biased region" description="Acidic residues" evidence="1">
    <location>
        <begin position="356"/>
        <end position="388"/>
    </location>
</feature>
<protein>
    <recommendedName>
        <fullName evidence="4">F-box domain-containing protein</fullName>
    </recommendedName>
</protein>
<dbReference type="Proteomes" id="UP001321760">
    <property type="component" value="Unassembled WGS sequence"/>
</dbReference>
<reference evidence="2" key="2">
    <citation type="submission" date="2023-05" db="EMBL/GenBank/DDBJ databases">
        <authorList>
            <consortium name="Lawrence Berkeley National Laboratory"/>
            <person name="Steindorff A."/>
            <person name="Hensen N."/>
            <person name="Bonometti L."/>
            <person name="Westerberg I."/>
            <person name="Brannstrom I.O."/>
            <person name="Guillou S."/>
            <person name="Cros-Aarteil S."/>
            <person name="Calhoun S."/>
            <person name="Haridas S."/>
            <person name="Kuo A."/>
            <person name="Mondo S."/>
            <person name="Pangilinan J."/>
            <person name="Riley R."/>
            <person name="Labutti K."/>
            <person name="Andreopoulos B."/>
            <person name="Lipzen A."/>
            <person name="Chen C."/>
            <person name="Yanf M."/>
            <person name="Daum C."/>
            <person name="Ng V."/>
            <person name="Clum A."/>
            <person name="Ohm R."/>
            <person name="Martin F."/>
            <person name="Silar P."/>
            <person name="Natvig D."/>
            <person name="Lalanne C."/>
            <person name="Gautier V."/>
            <person name="Ament-Velasquez S.L."/>
            <person name="Kruys A."/>
            <person name="Hutchinson M.I."/>
            <person name="Powell A.J."/>
            <person name="Barry K."/>
            <person name="Miller A.N."/>
            <person name="Grigoriev I.V."/>
            <person name="Debuchy R."/>
            <person name="Gladieux P."/>
            <person name="Thoren M.H."/>
            <person name="Johannesson H."/>
        </authorList>
    </citation>
    <scope>NUCLEOTIDE SEQUENCE</scope>
    <source>
        <strain evidence="2">PSN243</strain>
    </source>
</reference>
<evidence type="ECO:0000313" key="3">
    <source>
        <dbReference type="Proteomes" id="UP001321760"/>
    </source>
</evidence>
<feature type="region of interest" description="Disordered" evidence="1">
    <location>
        <begin position="343"/>
        <end position="412"/>
    </location>
</feature>
<name>A0AAV9GFW0_9PEZI</name>
<sequence>MAVLLSPRNLASMPPKVLLDVFDHLKVGKRNGVEDLSDIRNLRLFCKSIGVIANALALREFVFSINRFQLRNLLKVAKRHGQHVRSLVYFVEKVGPAGSYVNCNKYERLVRCDPRSMGRIRAAQGPGRTVDDIIIDDWERYTILHQQQKDIIDHQRDCKVLYGAMPQLPNLRHITVAQKNRFRRGTPKRRFIRAGPIYLGFFNGDLFDKPGQELGDFMGLLDNLTRIALTIRGDVRRILDNAPNLEDIDIKFTGSHWHVDHYAAATLNSILPLNRVWPRLKCLSLSHVETERQELARFLKRHKHSLEKFELTSIQLRRTSWKRLLPDLKEKLGDTPYLKRRGVQVESIWEPPTGAEADEDGQGEDDTSEEDTADEGSSDGEPEGEKDDAEEHGSEWGELDEDDDSSDWDYYL</sequence>
<dbReference type="AlphaFoldDB" id="A0AAV9GFW0"/>
<feature type="compositionally biased region" description="Acidic residues" evidence="1">
    <location>
        <begin position="397"/>
        <end position="412"/>
    </location>
</feature>
<reference evidence="2" key="1">
    <citation type="journal article" date="2023" name="Mol. Phylogenet. Evol.">
        <title>Genome-scale phylogeny and comparative genomics of the fungal order Sordariales.</title>
        <authorList>
            <person name="Hensen N."/>
            <person name="Bonometti L."/>
            <person name="Westerberg I."/>
            <person name="Brannstrom I.O."/>
            <person name="Guillou S."/>
            <person name="Cros-Aarteil S."/>
            <person name="Calhoun S."/>
            <person name="Haridas S."/>
            <person name="Kuo A."/>
            <person name="Mondo S."/>
            <person name="Pangilinan J."/>
            <person name="Riley R."/>
            <person name="LaButti K."/>
            <person name="Andreopoulos B."/>
            <person name="Lipzen A."/>
            <person name="Chen C."/>
            <person name="Yan M."/>
            <person name="Daum C."/>
            <person name="Ng V."/>
            <person name="Clum A."/>
            <person name="Steindorff A."/>
            <person name="Ohm R.A."/>
            <person name="Martin F."/>
            <person name="Silar P."/>
            <person name="Natvig D.O."/>
            <person name="Lalanne C."/>
            <person name="Gautier V."/>
            <person name="Ament-Velasquez S.L."/>
            <person name="Kruys A."/>
            <person name="Hutchinson M.I."/>
            <person name="Powell A.J."/>
            <person name="Barry K."/>
            <person name="Miller A.N."/>
            <person name="Grigoriev I.V."/>
            <person name="Debuchy R."/>
            <person name="Gladieux P."/>
            <person name="Hiltunen Thoren M."/>
            <person name="Johannesson H."/>
        </authorList>
    </citation>
    <scope>NUCLEOTIDE SEQUENCE</scope>
    <source>
        <strain evidence="2">PSN243</strain>
    </source>
</reference>
<comment type="caution">
    <text evidence="2">The sequence shown here is derived from an EMBL/GenBank/DDBJ whole genome shotgun (WGS) entry which is preliminary data.</text>
</comment>
<evidence type="ECO:0008006" key="4">
    <source>
        <dbReference type="Google" id="ProtNLM"/>
    </source>
</evidence>
<keyword evidence="3" id="KW-1185">Reference proteome</keyword>
<evidence type="ECO:0000256" key="1">
    <source>
        <dbReference type="SAM" id="MobiDB-lite"/>
    </source>
</evidence>